<dbReference type="GO" id="GO:0016491">
    <property type="term" value="F:oxidoreductase activity"/>
    <property type="evidence" value="ECO:0007669"/>
    <property type="project" value="UniProtKB-KW"/>
</dbReference>
<evidence type="ECO:0000259" key="5">
    <source>
        <dbReference type="Pfam" id="PF00890"/>
    </source>
</evidence>
<reference evidence="6 7" key="1">
    <citation type="submission" date="2020-03" db="EMBL/GenBank/DDBJ databases">
        <title>Whole genome shotgun sequence of Phytohabitans suffuscus NBRC 105367.</title>
        <authorList>
            <person name="Komaki H."/>
            <person name="Tamura T."/>
        </authorList>
    </citation>
    <scope>NUCLEOTIDE SEQUENCE [LARGE SCALE GENOMIC DNA]</scope>
    <source>
        <strain evidence="6 7">NBRC 105367</strain>
    </source>
</reference>
<dbReference type="Proteomes" id="UP000503011">
    <property type="component" value="Chromosome"/>
</dbReference>
<proteinExistence type="predicted"/>
<evidence type="ECO:0000256" key="4">
    <source>
        <dbReference type="ARBA" id="ARBA00023002"/>
    </source>
</evidence>
<keyword evidence="3" id="KW-0274">FAD</keyword>
<dbReference type="InterPro" id="IPR036188">
    <property type="entry name" value="FAD/NAD-bd_sf"/>
</dbReference>
<evidence type="ECO:0000256" key="3">
    <source>
        <dbReference type="ARBA" id="ARBA00022827"/>
    </source>
</evidence>
<dbReference type="PANTHER" id="PTHR43400">
    <property type="entry name" value="FUMARATE REDUCTASE"/>
    <property type="match status" value="1"/>
</dbReference>
<dbReference type="EMBL" id="AP022871">
    <property type="protein sequence ID" value="BCB83752.1"/>
    <property type="molecule type" value="Genomic_DNA"/>
</dbReference>
<dbReference type="SUPFAM" id="SSF51905">
    <property type="entry name" value="FAD/NAD(P)-binding domain"/>
    <property type="match status" value="1"/>
</dbReference>
<keyword evidence="7" id="KW-1185">Reference proteome</keyword>
<dbReference type="PANTHER" id="PTHR43400:SF10">
    <property type="entry name" value="3-OXOSTEROID 1-DEHYDROGENASE"/>
    <property type="match status" value="1"/>
</dbReference>
<dbReference type="InterPro" id="IPR003953">
    <property type="entry name" value="FAD-dep_OxRdtase_2_FAD-bd"/>
</dbReference>
<evidence type="ECO:0000313" key="7">
    <source>
        <dbReference type="Proteomes" id="UP000503011"/>
    </source>
</evidence>
<keyword evidence="2" id="KW-0285">Flavoprotein</keyword>
<feature type="domain" description="FAD-dependent oxidoreductase 2 FAD-binding" evidence="5">
    <location>
        <begin position="9"/>
        <end position="114"/>
    </location>
</feature>
<accession>A0A6F8YCC3</accession>
<gene>
    <name evidence="6" type="ORF">Psuf_010650</name>
</gene>
<dbReference type="AlphaFoldDB" id="A0A6F8YCC3"/>
<dbReference type="Gene3D" id="3.50.50.60">
    <property type="entry name" value="FAD/NAD(P)-binding domain"/>
    <property type="match status" value="1"/>
</dbReference>
<dbReference type="Pfam" id="PF00890">
    <property type="entry name" value="FAD_binding_2"/>
    <property type="match status" value="1"/>
</dbReference>
<protein>
    <recommendedName>
        <fullName evidence="5">FAD-dependent oxidoreductase 2 FAD-binding domain-containing protein</fullName>
    </recommendedName>
</protein>
<organism evidence="6 7">
    <name type="scientific">Phytohabitans suffuscus</name>
    <dbReference type="NCBI Taxonomy" id="624315"/>
    <lineage>
        <taxon>Bacteria</taxon>
        <taxon>Bacillati</taxon>
        <taxon>Actinomycetota</taxon>
        <taxon>Actinomycetes</taxon>
        <taxon>Micromonosporales</taxon>
        <taxon>Micromonosporaceae</taxon>
    </lineage>
</organism>
<sequence length="217" mass="22617">MGEMEENYDVVVLGSGAAGLTAALAAAVQGARVAVFEKAELIGGTTALSGAGIWIPGNKIAARAGIEDSQEQGLKYLLSLSNGMILPELAEALVDGGPQLIDFLEAHTEIRLQLVPGYPDYHPEHPGGLAGGGRTLEPALVSFSGLEDWTARIAGDIQRIMLVEMPLGGAPEWSHLRFWPNAPPPTSKDSAGRWSAACSRHASPAASRWPPACAACG</sequence>
<name>A0A6F8YCC3_9ACTN</name>
<dbReference type="KEGG" id="psuu:Psuf_010650"/>
<evidence type="ECO:0000256" key="1">
    <source>
        <dbReference type="ARBA" id="ARBA00001974"/>
    </source>
</evidence>
<reference evidence="6 7" key="2">
    <citation type="submission" date="2020-03" db="EMBL/GenBank/DDBJ databases">
        <authorList>
            <person name="Ichikawa N."/>
            <person name="Kimura A."/>
            <person name="Kitahashi Y."/>
            <person name="Uohara A."/>
        </authorList>
    </citation>
    <scope>NUCLEOTIDE SEQUENCE [LARGE SCALE GENOMIC DNA]</scope>
    <source>
        <strain evidence="6 7">NBRC 105367</strain>
    </source>
</reference>
<comment type="cofactor">
    <cofactor evidence="1">
        <name>FAD</name>
        <dbReference type="ChEBI" id="CHEBI:57692"/>
    </cofactor>
</comment>
<dbReference type="InterPro" id="IPR050315">
    <property type="entry name" value="FAD-oxidoreductase_2"/>
</dbReference>
<evidence type="ECO:0000313" key="6">
    <source>
        <dbReference type="EMBL" id="BCB83752.1"/>
    </source>
</evidence>
<evidence type="ECO:0000256" key="2">
    <source>
        <dbReference type="ARBA" id="ARBA00022630"/>
    </source>
</evidence>
<keyword evidence="4" id="KW-0560">Oxidoreductase</keyword>